<dbReference type="InterPro" id="IPR036291">
    <property type="entry name" value="NAD(P)-bd_dom_sf"/>
</dbReference>
<evidence type="ECO:0000313" key="2">
    <source>
        <dbReference type="Proteomes" id="UP000295673"/>
    </source>
</evidence>
<name>A0A4R1N8B1_9RHOB</name>
<comment type="caution">
    <text evidence="1">The sequence shown here is derived from an EMBL/GenBank/DDBJ whole genome shotgun (WGS) entry which is preliminary data.</text>
</comment>
<sequence>MTKTVLILGASGRFGRNAEQAFENAGWTVRNFNRETDTLRQAVHGVQVIVNAWNPPYYDWAQQVPRLHDDVIAAARIVDATVIIPGNVYVYGMDNGGTWDVTTPHRAQNALGMVRRTMEQAYRESGVRTIILRAGDFLDTEASGNWFDMIMAPKLAKGVFTYPGATNLDHAWAYLPDLCRAAVELAENRDKLNRFEDVPFPGYTLTGEAMVDRLSATTGRDIKLKTMNWLPIQIARPFWKLAPHLLEMRYLWNMPHRLSSSRFDELLPDFQHTPIEKALASAVPPEALLHTRDQKLMSIQTSL</sequence>
<protein>
    <submittedName>
        <fullName evidence="1">dTDP-4-dehydrorhamnose reductase</fullName>
    </submittedName>
</protein>
<dbReference type="Gene3D" id="3.40.50.720">
    <property type="entry name" value="NAD(P)-binding Rossmann-like Domain"/>
    <property type="match status" value="1"/>
</dbReference>
<evidence type="ECO:0000313" key="1">
    <source>
        <dbReference type="EMBL" id="TCL01344.1"/>
    </source>
</evidence>
<reference evidence="1 2" key="1">
    <citation type="submission" date="2019-03" db="EMBL/GenBank/DDBJ databases">
        <title>Genomic Encyclopedia of Archaeal and Bacterial Type Strains, Phase II (KMG-II): from individual species to whole genera.</title>
        <authorList>
            <person name="Goeker M."/>
        </authorList>
    </citation>
    <scope>NUCLEOTIDE SEQUENCE [LARGE SCALE GENOMIC DNA]</scope>
    <source>
        <strain evidence="1 2">DSM 26433</strain>
    </source>
</reference>
<dbReference type="RefSeq" id="WP_132860668.1">
    <property type="nucleotide sequence ID" value="NZ_SMGR01000002.1"/>
</dbReference>
<organism evidence="1 2">
    <name type="scientific">Shimia isoporae</name>
    <dbReference type="NCBI Taxonomy" id="647720"/>
    <lineage>
        <taxon>Bacteria</taxon>
        <taxon>Pseudomonadati</taxon>
        <taxon>Pseudomonadota</taxon>
        <taxon>Alphaproteobacteria</taxon>
        <taxon>Rhodobacterales</taxon>
        <taxon>Roseobacteraceae</taxon>
    </lineage>
</organism>
<dbReference type="OrthoDB" id="7170465at2"/>
<dbReference type="AlphaFoldDB" id="A0A4R1N8B1"/>
<accession>A0A4R1N8B1</accession>
<keyword evidence="2" id="KW-1185">Reference proteome</keyword>
<gene>
    <name evidence="1" type="ORF">BXY66_2657</name>
</gene>
<dbReference type="Proteomes" id="UP000295673">
    <property type="component" value="Unassembled WGS sequence"/>
</dbReference>
<dbReference type="SUPFAM" id="SSF51735">
    <property type="entry name" value="NAD(P)-binding Rossmann-fold domains"/>
    <property type="match status" value="1"/>
</dbReference>
<proteinExistence type="predicted"/>
<dbReference type="EMBL" id="SMGR01000002">
    <property type="protein sequence ID" value="TCL01344.1"/>
    <property type="molecule type" value="Genomic_DNA"/>
</dbReference>